<keyword evidence="3" id="KW-1185">Reference proteome</keyword>
<dbReference type="Proteomes" id="UP000265725">
    <property type="component" value="Chromosome"/>
</dbReference>
<gene>
    <name evidence="2" type="ORF">D3873_07040</name>
</gene>
<proteinExistence type="predicted"/>
<dbReference type="EMBL" id="CP032418">
    <property type="protein sequence ID" value="AYC29655.1"/>
    <property type="molecule type" value="Genomic_DNA"/>
</dbReference>
<feature type="transmembrane region" description="Helical" evidence="1">
    <location>
        <begin position="44"/>
        <end position="63"/>
    </location>
</feature>
<dbReference type="KEGG" id="paek:D3873_07040"/>
<dbReference type="RefSeq" id="WP_119883393.1">
    <property type="nucleotide sequence ID" value="NZ_CP032418.1"/>
</dbReference>
<feature type="transmembrane region" description="Helical" evidence="1">
    <location>
        <begin position="14"/>
        <end position="32"/>
    </location>
</feature>
<reference evidence="3" key="1">
    <citation type="submission" date="2018-09" db="EMBL/GenBank/DDBJ databases">
        <authorList>
            <person name="Zhu H."/>
        </authorList>
    </citation>
    <scope>NUCLEOTIDE SEQUENCE [LARGE SCALE GENOMIC DNA]</scope>
    <source>
        <strain evidence="3">K2R23-3</strain>
    </source>
</reference>
<name>A0A385YS77_9BACL</name>
<dbReference type="AlphaFoldDB" id="A0A385YS77"/>
<sequence length="73" mass="8326">MNLFENVDFPTEQIIGPLIVLIITMVIVASVYKILLGKILPPKVFNFLLGPVCLFGCYLWAYPMHLGFHELFN</sequence>
<accession>A0A385YS77</accession>
<organism evidence="2 3">
    <name type="scientific">Paenisporosarcina cavernae</name>
    <dbReference type="NCBI Taxonomy" id="2320858"/>
    <lineage>
        <taxon>Bacteria</taxon>
        <taxon>Bacillati</taxon>
        <taxon>Bacillota</taxon>
        <taxon>Bacilli</taxon>
        <taxon>Bacillales</taxon>
        <taxon>Caryophanaceae</taxon>
        <taxon>Paenisporosarcina</taxon>
    </lineage>
</organism>
<evidence type="ECO:0000313" key="2">
    <source>
        <dbReference type="EMBL" id="AYC29655.1"/>
    </source>
</evidence>
<dbReference type="OrthoDB" id="2454954at2"/>
<protein>
    <submittedName>
        <fullName evidence="2">Uncharacterized protein</fullName>
    </submittedName>
</protein>
<keyword evidence="1" id="KW-0812">Transmembrane</keyword>
<evidence type="ECO:0000313" key="3">
    <source>
        <dbReference type="Proteomes" id="UP000265725"/>
    </source>
</evidence>
<keyword evidence="1" id="KW-0472">Membrane</keyword>
<evidence type="ECO:0000256" key="1">
    <source>
        <dbReference type="SAM" id="Phobius"/>
    </source>
</evidence>
<keyword evidence="1" id="KW-1133">Transmembrane helix</keyword>